<evidence type="ECO:0000313" key="7">
    <source>
        <dbReference type="EMBL" id="HDX33825.1"/>
    </source>
</evidence>
<dbReference type="Pfam" id="PF03750">
    <property type="entry name" value="Csm2_III-A"/>
    <property type="match status" value="1"/>
</dbReference>
<dbReference type="CDD" id="cd09647">
    <property type="entry name" value="Csm2_III-A"/>
    <property type="match status" value="1"/>
</dbReference>
<dbReference type="AlphaFoldDB" id="A0A7C1JSZ6"/>
<evidence type="ECO:0000256" key="1">
    <source>
        <dbReference type="ARBA" id="ARBA00003640"/>
    </source>
</evidence>
<comment type="function">
    <text evidence="1">This subunit may be involved in monitoring complementarity of crRNA and target RNA.</text>
</comment>
<gene>
    <name evidence="7" type="primary">csm2</name>
    <name evidence="7" type="ORF">ENQ20_20435</name>
</gene>
<name>A0A7C1JSZ6_9CHLR</name>
<organism evidence="7">
    <name type="scientific">Caldilinea aerophila</name>
    <dbReference type="NCBI Taxonomy" id="133453"/>
    <lineage>
        <taxon>Bacteria</taxon>
        <taxon>Bacillati</taxon>
        <taxon>Chloroflexota</taxon>
        <taxon>Caldilineae</taxon>
        <taxon>Caldilineales</taxon>
        <taxon>Caldilineaceae</taxon>
        <taxon>Caldilinea</taxon>
    </lineage>
</organism>
<evidence type="ECO:0000256" key="2">
    <source>
        <dbReference type="ARBA" id="ARBA00006896"/>
    </source>
</evidence>
<proteinExistence type="inferred from homology"/>
<keyword evidence="5" id="KW-0051">Antiviral defense</keyword>
<keyword evidence="4" id="KW-0694">RNA-binding</keyword>
<dbReference type="EMBL" id="DSMG01000207">
    <property type="protein sequence ID" value="HDX33825.1"/>
    <property type="molecule type" value="Genomic_DNA"/>
</dbReference>
<reference evidence="7" key="1">
    <citation type="journal article" date="2020" name="mSystems">
        <title>Genome- and Community-Level Interaction Insights into Carbon Utilization and Element Cycling Functions of Hydrothermarchaeota in Hydrothermal Sediment.</title>
        <authorList>
            <person name="Zhou Z."/>
            <person name="Liu Y."/>
            <person name="Xu W."/>
            <person name="Pan J."/>
            <person name="Luo Z.H."/>
            <person name="Li M."/>
        </authorList>
    </citation>
    <scope>NUCLEOTIDE SEQUENCE [LARGE SCALE GENOMIC DNA]</scope>
    <source>
        <strain evidence="7">SpSt-289</strain>
    </source>
</reference>
<accession>A0A7C1JSZ6</accession>
<evidence type="ECO:0000256" key="6">
    <source>
        <dbReference type="ARBA" id="ARBA00031723"/>
    </source>
</evidence>
<dbReference type="GO" id="GO:0003723">
    <property type="term" value="F:RNA binding"/>
    <property type="evidence" value="ECO:0007669"/>
    <property type="project" value="UniProtKB-KW"/>
</dbReference>
<evidence type="ECO:0000256" key="3">
    <source>
        <dbReference type="ARBA" id="ARBA00016118"/>
    </source>
</evidence>
<dbReference type="GO" id="GO:0051607">
    <property type="term" value="P:defense response to virus"/>
    <property type="evidence" value="ECO:0007669"/>
    <property type="project" value="UniProtKB-KW"/>
</dbReference>
<protein>
    <recommendedName>
        <fullName evidence="3">CRISPR system Cms protein Csm2</fullName>
    </recommendedName>
    <alternativeName>
        <fullName evidence="6">CRISPR type III A-associated protein Csm2</fullName>
    </alternativeName>
</protein>
<sequence length="138" mass="15933">MPNLSPNDLQRIITDPDSARLLVERAEQIVEALKGTNLTTSQIRALFGEVRQIQTQWSMEKPEQQQKALRRFILLKPKMAYRAKRERGKAVQELVDVLDPAIDLVVKEPDAARRKEHFQRFVDFFEAILAYHKAHGGN</sequence>
<comment type="caution">
    <text evidence="7">The sequence shown here is derived from an EMBL/GenBank/DDBJ whole genome shotgun (WGS) entry which is preliminary data.</text>
</comment>
<dbReference type="NCBIfam" id="TIGR01870">
    <property type="entry name" value="cas_TM1810_Csm2"/>
    <property type="match status" value="1"/>
</dbReference>
<dbReference type="InterPro" id="IPR010149">
    <property type="entry name" value="CRISPR-assoc_prot_Csm2_III-A"/>
</dbReference>
<comment type="similarity">
    <text evidence="2">Belongs to the CRISPR-associated Csm2 family.</text>
</comment>
<evidence type="ECO:0000256" key="5">
    <source>
        <dbReference type="ARBA" id="ARBA00023118"/>
    </source>
</evidence>
<evidence type="ECO:0000256" key="4">
    <source>
        <dbReference type="ARBA" id="ARBA00022884"/>
    </source>
</evidence>